<comment type="caution">
    <text evidence="2">The sequence shown here is derived from an EMBL/GenBank/DDBJ whole genome shotgun (WGS) entry which is preliminary data.</text>
</comment>
<dbReference type="Proteomes" id="UP001234178">
    <property type="component" value="Unassembled WGS sequence"/>
</dbReference>
<keyword evidence="3" id="KW-1185">Reference proteome</keyword>
<evidence type="ECO:0000313" key="3">
    <source>
        <dbReference type="Proteomes" id="UP001234178"/>
    </source>
</evidence>
<evidence type="ECO:0000256" key="1">
    <source>
        <dbReference type="SAM" id="MobiDB-lite"/>
    </source>
</evidence>
<feature type="compositionally biased region" description="Polar residues" evidence="1">
    <location>
        <begin position="63"/>
        <end position="75"/>
    </location>
</feature>
<gene>
    <name evidence="2" type="ORF">OUZ56_019926</name>
</gene>
<feature type="region of interest" description="Disordered" evidence="1">
    <location>
        <begin position="53"/>
        <end position="75"/>
    </location>
</feature>
<accession>A0ABQ9ZDQ8</accession>
<reference evidence="2 3" key="1">
    <citation type="journal article" date="2023" name="Nucleic Acids Res.">
        <title>The hologenome of Daphnia magna reveals possible DNA methylation and microbiome-mediated evolution of the host genome.</title>
        <authorList>
            <person name="Chaturvedi A."/>
            <person name="Li X."/>
            <person name="Dhandapani V."/>
            <person name="Marshall H."/>
            <person name="Kissane S."/>
            <person name="Cuenca-Cambronero M."/>
            <person name="Asole G."/>
            <person name="Calvet F."/>
            <person name="Ruiz-Romero M."/>
            <person name="Marangio P."/>
            <person name="Guigo R."/>
            <person name="Rago D."/>
            <person name="Mirbahai L."/>
            <person name="Eastwood N."/>
            <person name="Colbourne J.K."/>
            <person name="Zhou J."/>
            <person name="Mallon E."/>
            <person name="Orsini L."/>
        </authorList>
    </citation>
    <scope>NUCLEOTIDE SEQUENCE [LARGE SCALE GENOMIC DNA]</scope>
    <source>
        <strain evidence="2">LRV0_1</strain>
    </source>
</reference>
<protein>
    <submittedName>
        <fullName evidence="2">Uncharacterized protein</fullName>
    </submittedName>
</protein>
<evidence type="ECO:0000313" key="2">
    <source>
        <dbReference type="EMBL" id="KAK4010793.1"/>
    </source>
</evidence>
<name>A0ABQ9ZDQ8_9CRUS</name>
<proteinExistence type="predicted"/>
<dbReference type="EMBL" id="JAOYFB010000003">
    <property type="protein sequence ID" value="KAK4010793.1"/>
    <property type="molecule type" value="Genomic_DNA"/>
</dbReference>
<organism evidence="2 3">
    <name type="scientific">Daphnia magna</name>
    <dbReference type="NCBI Taxonomy" id="35525"/>
    <lineage>
        <taxon>Eukaryota</taxon>
        <taxon>Metazoa</taxon>
        <taxon>Ecdysozoa</taxon>
        <taxon>Arthropoda</taxon>
        <taxon>Crustacea</taxon>
        <taxon>Branchiopoda</taxon>
        <taxon>Diplostraca</taxon>
        <taxon>Cladocera</taxon>
        <taxon>Anomopoda</taxon>
        <taxon>Daphniidae</taxon>
        <taxon>Daphnia</taxon>
    </lineage>
</organism>
<sequence length="75" mass="8612">MRRNNNKKCQLRSSTRTFKQQPMVNCTNELEVINHISRPDVNGLIYGSYKRDYGDGVSEQDDSSPNQNNFATSSR</sequence>